<evidence type="ECO:0000256" key="1">
    <source>
        <dbReference type="ARBA" id="ARBA00004141"/>
    </source>
</evidence>
<comment type="caution">
    <text evidence="11">The sequence shown here is derived from an EMBL/GenBank/DDBJ whole genome shotgun (WGS) entry which is preliminary data.</text>
</comment>
<dbReference type="PANTHER" id="PTHR38459:SF1">
    <property type="entry name" value="PROPHAGE BACTOPRENOL-LINKED GLUCOSE TRANSLOCASE HOMOLOG"/>
    <property type="match status" value="1"/>
</dbReference>
<feature type="domain" description="GtrA/DPMS transmembrane" evidence="8">
    <location>
        <begin position="32"/>
        <end position="144"/>
    </location>
</feature>
<evidence type="ECO:0000313" key="14">
    <source>
        <dbReference type="Proteomes" id="UP000469950"/>
    </source>
</evidence>
<dbReference type="Pfam" id="PF04138">
    <property type="entry name" value="GtrA_DPMS_TM"/>
    <property type="match status" value="1"/>
</dbReference>
<dbReference type="GO" id="GO:0000271">
    <property type="term" value="P:polysaccharide biosynthetic process"/>
    <property type="evidence" value="ECO:0007669"/>
    <property type="project" value="InterPro"/>
</dbReference>
<evidence type="ECO:0000256" key="7">
    <source>
        <dbReference type="SAM" id="Phobius"/>
    </source>
</evidence>
<feature type="compositionally biased region" description="Polar residues" evidence="6">
    <location>
        <begin position="1"/>
        <end position="18"/>
    </location>
</feature>
<evidence type="ECO:0000313" key="11">
    <source>
        <dbReference type="EMBL" id="RCW35616.1"/>
    </source>
</evidence>
<proteinExistence type="inferred from homology"/>
<evidence type="ECO:0000256" key="4">
    <source>
        <dbReference type="ARBA" id="ARBA00022989"/>
    </source>
</evidence>
<dbReference type="EMBL" id="WBMP01000001">
    <property type="protein sequence ID" value="KAE8547489.1"/>
    <property type="molecule type" value="Genomic_DNA"/>
</dbReference>
<feature type="region of interest" description="Disordered" evidence="6">
    <location>
        <begin position="1"/>
        <end position="20"/>
    </location>
</feature>
<dbReference type="InterPro" id="IPR007267">
    <property type="entry name" value="GtrA_DPMS_TM"/>
</dbReference>
<dbReference type="GO" id="GO:0005886">
    <property type="term" value="C:plasma membrane"/>
    <property type="evidence" value="ECO:0007669"/>
    <property type="project" value="TreeGrafter"/>
</dbReference>
<name>A0A368V3E7_MARNT</name>
<dbReference type="InterPro" id="IPR051401">
    <property type="entry name" value="GtrA_CellWall_Glycosyl"/>
</dbReference>
<evidence type="ECO:0000313" key="10">
    <source>
        <dbReference type="EMBL" id="RBP75085.1"/>
    </source>
</evidence>
<dbReference type="EMBL" id="QNSA01000004">
    <property type="protein sequence ID" value="RBP75085.1"/>
    <property type="molecule type" value="Genomic_DNA"/>
</dbReference>
<evidence type="ECO:0000256" key="6">
    <source>
        <dbReference type="SAM" id="MobiDB-lite"/>
    </source>
</evidence>
<keyword evidence="5 7" id="KW-0472">Membrane</keyword>
<dbReference type="PANTHER" id="PTHR38459">
    <property type="entry name" value="PROPHAGE BACTOPRENOL-LINKED GLUCOSE TRANSLOCASE HOMOLOG"/>
    <property type="match status" value="1"/>
</dbReference>
<feature type="transmembrane region" description="Helical" evidence="7">
    <location>
        <begin position="121"/>
        <end position="139"/>
    </location>
</feature>
<keyword evidence="3 7" id="KW-0812">Transmembrane</keyword>
<organism evidence="11 12">
    <name type="scientific">Marinobacter nauticus</name>
    <name type="common">Marinobacter hydrocarbonoclasticus</name>
    <name type="synonym">Marinobacter aquaeolei</name>
    <dbReference type="NCBI Taxonomy" id="2743"/>
    <lineage>
        <taxon>Bacteria</taxon>
        <taxon>Pseudomonadati</taxon>
        <taxon>Pseudomonadota</taxon>
        <taxon>Gammaproteobacteria</taxon>
        <taxon>Pseudomonadales</taxon>
        <taxon>Marinobacteraceae</taxon>
        <taxon>Marinobacter</taxon>
    </lineage>
</organism>
<reference evidence="11 12" key="1">
    <citation type="submission" date="2018-07" db="EMBL/GenBank/DDBJ databases">
        <title>Freshwater and sediment microbial communities from various areas in North America, analyzing microbe dynamics in response to fracking.</title>
        <authorList>
            <person name="Lamendella R."/>
        </authorList>
    </citation>
    <scope>NUCLEOTIDE SEQUENCE [LARGE SCALE GENOMIC DNA]</scope>
    <source>
        <strain evidence="11 12">114E</strain>
        <strain evidence="10 13">114E_o</strain>
    </source>
</reference>
<evidence type="ECO:0000256" key="3">
    <source>
        <dbReference type="ARBA" id="ARBA00022692"/>
    </source>
</evidence>
<evidence type="ECO:0000256" key="2">
    <source>
        <dbReference type="ARBA" id="ARBA00009399"/>
    </source>
</evidence>
<keyword evidence="4 7" id="KW-1133">Transmembrane helix</keyword>
<evidence type="ECO:0000313" key="13">
    <source>
        <dbReference type="Proteomes" id="UP000253065"/>
    </source>
</evidence>
<accession>A0A368V3E7</accession>
<gene>
    <name evidence="11" type="ORF">DET51_104234</name>
    <name evidence="10" type="ORF">DET64_104234</name>
    <name evidence="9" type="ORF">F6453_0381</name>
</gene>
<sequence length="153" mass="16855">MRPTSGLSRKQSTQTQTPMPKARHFFQRRLARFLAAGGLATLLHWLMMGLLVQAGLDPRLATATGATAGLVFNYVAQHQYAFASNLPHRVAMPRYLAAASLGWTLNLFSFSVLSLAGLKVLSAQFLATALVTVANYFFAKRFVFHEKTTLKLP</sequence>
<dbReference type="EMBL" id="QPJB01000004">
    <property type="protein sequence ID" value="RCW35616.1"/>
    <property type="molecule type" value="Genomic_DNA"/>
</dbReference>
<evidence type="ECO:0000313" key="12">
    <source>
        <dbReference type="Proteomes" id="UP000252795"/>
    </source>
</evidence>
<comment type="similarity">
    <text evidence="2">Belongs to the GtrA family.</text>
</comment>
<dbReference type="Proteomes" id="UP000253065">
    <property type="component" value="Unassembled WGS sequence"/>
</dbReference>
<evidence type="ECO:0000259" key="8">
    <source>
        <dbReference type="Pfam" id="PF04138"/>
    </source>
</evidence>
<protein>
    <submittedName>
        <fullName evidence="10 11">Flippase GtrA</fullName>
    </submittedName>
    <submittedName>
        <fullName evidence="9">Putative membrane protein</fullName>
    </submittedName>
</protein>
<dbReference type="Proteomes" id="UP000469950">
    <property type="component" value="Unassembled WGS sequence"/>
</dbReference>
<feature type="transmembrane region" description="Helical" evidence="7">
    <location>
        <begin position="58"/>
        <end position="75"/>
    </location>
</feature>
<dbReference type="Proteomes" id="UP000252795">
    <property type="component" value="Unassembled WGS sequence"/>
</dbReference>
<keyword evidence="13" id="KW-1185">Reference proteome</keyword>
<evidence type="ECO:0000313" key="9">
    <source>
        <dbReference type="EMBL" id="KAE8547489.1"/>
    </source>
</evidence>
<feature type="transmembrane region" description="Helical" evidence="7">
    <location>
        <begin position="30"/>
        <end position="52"/>
    </location>
</feature>
<feature type="transmembrane region" description="Helical" evidence="7">
    <location>
        <begin position="95"/>
        <end position="115"/>
    </location>
</feature>
<evidence type="ECO:0000256" key="5">
    <source>
        <dbReference type="ARBA" id="ARBA00023136"/>
    </source>
</evidence>
<reference evidence="9 14" key="2">
    <citation type="submission" date="2019-10" db="EMBL/GenBank/DDBJ databases">
        <title>Draft genome sequence of Marinobacter hydrocarbonoclasticus NCT7M from the microbiome of the marine copepod.</title>
        <authorList>
            <person name="Nuttall R."/>
            <person name="Sharma G."/>
            <person name="Moisander P."/>
        </authorList>
    </citation>
    <scope>NUCLEOTIDE SEQUENCE [LARGE SCALE GENOMIC DNA]</scope>
    <source>
        <strain evidence="9 14">NCT7M</strain>
    </source>
</reference>
<dbReference type="AlphaFoldDB" id="A0A368V3E7"/>
<comment type="subcellular location">
    <subcellularLocation>
        <location evidence="1">Membrane</location>
        <topology evidence="1">Multi-pass membrane protein</topology>
    </subcellularLocation>
</comment>